<keyword evidence="1" id="KW-0597">Phosphoprotein</keyword>
<comment type="caution">
    <text evidence="5">The sequence shown here is derived from an EMBL/GenBank/DDBJ whole genome shotgun (WGS) entry which is preliminary data.</text>
</comment>
<organism evidence="5 6">
    <name type="scientific">Snodgrassella communis</name>
    <dbReference type="NCBI Taxonomy" id="2946699"/>
    <lineage>
        <taxon>Bacteria</taxon>
        <taxon>Pseudomonadati</taxon>
        <taxon>Pseudomonadota</taxon>
        <taxon>Betaproteobacteria</taxon>
        <taxon>Neisseriales</taxon>
        <taxon>Neisseriaceae</taxon>
        <taxon>Snodgrassella</taxon>
    </lineage>
</organism>
<dbReference type="InterPro" id="IPR000792">
    <property type="entry name" value="Tscrpt_reg_LuxR_C"/>
</dbReference>
<dbReference type="CDD" id="cd17535">
    <property type="entry name" value="REC_NarL-like"/>
    <property type="match status" value="1"/>
</dbReference>
<dbReference type="PROSITE" id="PS50110">
    <property type="entry name" value="RESPONSE_REGULATORY"/>
    <property type="match status" value="1"/>
</dbReference>
<reference evidence="5 6" key="1">
    <citation type="submission" date="2014-03" db="EMBL/GenBank/DDBJ databases">
        <title>The genomes of two eusocial bee gut symbionts.</title>
        <authorList>
            <person name="Kwong W.K."/>
            <person name="Engel P."/>
            <person name="Koch H."/>
            <person name="Moran N.A."/>
        </authorList>
    </citation>
    <scope>NUCLEOTIDE SEQUENCE [LARGE SCALE GENOMIC DNA]</scope>
    <source>
        <strain evidence="6">wkB29</strain>
    </source>
</reference>
<keyword evidence="3" id="KW-0238">DNA-binding</keyword>
<dbReference type="SUPFAM" id="SSF46894">
    <property type="entry name" value="C-terminal effector domain of the bipartite response regulators"/>
    <property type="match status" value="1"/>
</dbReference>
<dbReference type="SMART" id="SM00421">
    <property type="entry name" value="HTH_LUXR"/>
    <property type="match status" value="1"/>
</dbReference>
<dbReference type="GO" id="GO:0003677">
    <property type="term" value="F:DNA binding"/>
    <property type="evidence" value="ECO:0007669"/>
    <property type="project" value="UniProtKB-KW"/>
</dbReference>
<dbReference type="PROSITE" id="PS00622">
    <property type="entry name" value="HTH_LUXR_1"/>
    <property type="match status" value="1"/>
</dbReference>
<protein>
    <submittedName>
        <fullName evidence="5">Nitrate/nitrite response regulator protein</fullName>
    </submittedName>
</protein>
<evidence type="ECO:0000256" key="3">
    <source>
        <dbReference type="ARBA" id="ARBA00023125"/>
    </source>
</evidence>
<dbReference type="PROSITE" id="PS50043">
    <property type="entry name" value="HTH_LUXR_2"/>
    <property type="match status" value="1"/>
</dbReference>
<dbReference type="Pfam" id="PF00196">
    <property type="entry name" value="GerE"/>
    <property type="match status" value="1"/>
</dbReference>
<dbReference type="PANTHER" id="PTHR43214">
    <property type="entry name" value="TWO-COMPONENT RESPONSE REGULATOR"/>
    <property type="match status" value="1"/>
</dbReference>
<dbReference type="eggNOG" id="COG2197">
    <property type="taxonomic scope" value="Bacteria"/>
</dbReference>
<evidence type="ECO:0000313" key="5">
    <source>
        <dbReference type="EMBL" id="KDN14760.1"/>
    </source>
</evidence>
<evidence type="ECO:0000256" key="4">
    <source>
        <dbReference type="ARBA" id="ARBA00023163"/>
    </source>
</evidence>
<dbReference type="OrthoDB" id="9780593at2"/>
<proteinExistence type="predicted"/>
<accession>A0A066TIU5</accession>
<name>A0A066TIU5_9NEIS</name>
<keyword evidence="6" id="KW-1185">Reference proteome</keyword>
<evidence type="ECO:0000256" key="1">
    <source>
        <dbReference type="ARBA" id="ARBA00022553"/>
    </source>
</evidence>
<keyword evidence="2" id="KW-0805">Transcription regulation</keyword>
<dbReference type="Gene3D" id="3.40.50.2300">
    <property type="match status" value="1"/>
</dbReference>
<dbReference type="PANTHER" id="PTHR43214:SF41">
    <property type="entry name" value="NITRATE_NITRITE RESPONSE REGULATOR PROTEIN NARP"/>
    <property type="match status" value="1"/>
</dbReference>
<dbReference type="InterPro" id="IPR016032">
    <property type="entry name" value="Sig_transdc_resp-reg_C-effctor"/>
</dbReference>
<dbReference type="AlphaFoldDB" id="A0A066TIU5"/>
<dbReference type="InterPro" id="IPR039420">
    <property type="entry name" value="WalR-like"/>
</dbReference>
<keyword evidence="4" id="KW-0804">Transcription</keyword>
<dbReference type="InterPro" id="IPR058245">
    <property type="entry name" value="NreC/VraR/RcsB-like_REC"/>
</dbReference>
<dbReference type="Proteomes" id="UP000027170">
    <property type="component" value="Unassembled WGS sequence"/>
</dbReference>
<dbReference type="CDD" id="cd06170">
    <property type="entry name" value="LuxR_C_like"/>
    <property type="match status" value="1"/>
</dbReference>
<sequence>MIDEKKYRILIVDDHTLFRRGLRALIDSCARFEVVGEATDGLEGVKMQQQLKPDAVLLDLDMPVMRGLEVLPQMISHNPQQVVLMLTVSEDGSDLVECMRLGARGYLLKNIDTEFLLDSIEKAINGDSVLSPEMTSKLVTQLRQQEQVADEVKEPLTPREREILRWLARGNSNKLIARNLEVTESTVKVHVQNILRKLNVVSRVQAAVYAVEHGMDK</sequence>
<dbReference type="GO" id="GO:0000160">
    <property type="term" value="P:phosphorelay signal transduction system"/>
    <property type="evidence" value="ECO:0007669"/>
    <property type="project" value="InterPro"/>
</dbReference>
<gene>
    <name evidence="5" type="ORF">SALWKB29_1219</name>
</gene>
<dbReference type="SUPFAM" id="SSF52172">
    <property type="entry name" value="CheY-like"/>
    <property type="match status" value="1"/>
</dbReference>
<dbReference type="SMART" id="SM00448">
    <property type="entry name" value="REC"/>
    <property type="match status" value="1"/>
</dbReference>
<dbReference type="Pfam" id="PF00072">
    <property type="entry name" value="Response_reg"/>
    <property type="match status" value="1"/>
</dbReference>
<dbReference type="RefSeq" id="WP_037407834.1">
    <property type="nucleotide sequence ID" value="NZ_JFZV01000005.1"/>
</dbReference>
<dbReference type="PRINTS" id="PR00038">
    <property type="entry name" value="HTHLUXR"/>
</dbReference>
<dbReference type="InterPro" id="IPR011006">
    <property type="entry name" value="CheY-like_superfamily"/>
</dbReference>
<dbReference type="EMBL" id="JFZV01000005">
    <property type="protein sequence ID" value="KDN14760.1"/>
    <property type="molecule type" value="Genomic_DNA"/>
</dbReference>
<evidence type="ECO:0000256" key="2">
    <source>
        <dbReference type="ARBA" id="ARBA00023015"/>
    </source>
</evidence>
<evidence type="ECO:0000313" key="6">
    <source>
        <dbReference type="Proteomes" id="UP000027170"/>
    </source>
</evidence>
<dbReference type="GO" id="GO:0006355">
    <property type="term" value="P:regulation of DNA-templated transcription"/>
    <property type="evidence" value="ECO:0007669"/>
    <property type="project" value="InterPro"/>
</dbReference>
<dbReference type="InterPro" id="IPR001789">
    <property type="entry name" value="Sig_transdc_resp-reg_receiver"/>
</dbReference>